<proteinExistence type="predicted"/>
<evidence type="ECO:0000313" key="2">
    <source>
        <dbReference type="Proteomes" id="UP000032142"/>
    </source>
</evidence>
<dbReference type="AlphaFoldDB" id="A0A0B0P650"/>
<gene>
    <name evidence="1" type="ORF">F383_25900</name>
</gene>
<evidence type="ECO:0000313" key="1">
    <source>
        <dbReference type="EMBL" id="KHG20545.1"/>
    </source>
</evidence>
<accession>A0A0B0P650</accession>
<reference evidence="2" key="1">
    <citation type="submission" date="2014-09" db="EMBL/GenBank/DDBJ databases">
        <authorList>
            <person name="Mudge J."/>
            <person name="Ramaraj T."/>
            <person name="Lindquist I.E."/>
            <person name="Bharti A.K."/>
            <person name="Sundararajan A."/>
            <person name="Cameron C.T."/>
            <person name="Woodward J.E."/>
            <person name="May G.D."/>
            <person name="Brubaker C."/>
            <person name="Broadhvest J."/>
            <person name="Wilkins T.A."/>
        </authorList>
    </citation>
    <scope>NUCLEOTIDE SEQUENCE</scope>
    <source>
        <strain evidence="2">cv. AKA8401</strain>
    </source>
</reference>
<protein>
    <submittedName>
        <fullName evidence="1">Uncharacterized protein</fullName>
    </submittedName>
</protein>
<keyword evidence="2" id="KW-1185">Reference proteome</keyword>
<name>A0A0B0P650_GOSAR</name>
<organism evidence="1 2">
    <name type="scientific">Gossypium arboreum</name>
    <name type="common">Tree cotton</name>
    <name type="synonym">Gossypium nanking</name>
    <dbReference type="NCBI Taxonomy" id="29729"/>
    <lineage>
        <taxon>Eukaryota</taxon>
        <taxon>Viridiplantae</taxon>
        <taxon>Streptophyta</taxon>
        <taxon>Embryophyta</taxon>
        <taxon>Tracheophyta</taxon>
        <taxon>Spermatophyta</taxon>
        <taxon>Magnoliopsida</taxon>
        <taxon>eudicotyledons</taxon>
        <taxon>Gunneridae</taxon>
        <taxon>Pentapetalae</taxon>
        <taxon>rosids</taxon>
        <taxon>malvids</taxon>
        <taxon>Malvales</taxon>
        <taxon>Malvaceae</taxon>
        <taxon>Malvoideae</taxon>
        <taxon>Gossypium</taxon>
    </lineage>
</organism>
<sequence>MCYHVRTRLGRWHRFEIYV</sequence>
<dbReference type="EMBL" id="KN416032">
    <property type="protein sequence ID" value="KHG20545.1"/>
    <property type="molecule type" value="Genomic_DNA"/>
</dbReference>
<dbReference type="Proteomes" id="UP000032142">
    <property type="component" value="Unassembled WGS sequence"/>
</dbReference>